<dbReference type="GO" id="GO:0006606">
    <property type="term" value="P:protein import into nucleus"/>
    <property type="evidence" value="ECO:0007669"/>
    <property type="project" value="TreeGrafter"/>
</dbReference>
<evidence type="ECO:0000256" key="1">
    <source>
        <dbReference type="ARBA" id="ARBA00004123"/>
    </source>
</evidence>
<evidence type="ECO:0000259" key="7">
    <source>
        <dbReference type="Pfam" id="PF08389"/>
    </source>
</evidence>
<dbReference type="Gene3D" id="3.90.1640.10">
    <property type="entry name" value="inorganic pyrophosphatase (n-terminal core)"/>
    <property type="match status" value="1"/>
</dbReference>
<evidence type="ECO:0000256" key="4">
    <source>
        <dbReference type="ARBA" id="ARBA00022927"/>
    </source>
</evidence>
<dbReference type="Pfam" id="PF01368">
    <property type="entry name" value="DHH"/>
    <property type="match status" value="1"/>
</dbReference>
<comment type="subcellular location">
    <subcellularLocation>
        <location evidence="1">Nucleus</location>
    </subcellularLocation>
</comment>
<evidence type="ECO:0000256" key="3">
    <source>
        <dbReference type="ARBA" id="ARBA00022448"/>
    </source>
</evidence>
<dbReference type="PANTHER" id="PTHR12363:SF33">
    <property type="entry name" value="IMPORTIN-13"/>
    <property type="match status" value="1"/>
</dbReference>
<organism evidence="8 9">
    <name type="scientific">Rhodotorula paludigena</name>
    <dbReference type="NCBI Taxonomy" id="86838"/>
    <lineage>
        <taxon>Eukaryota</taxon>
        <taxon>Fungi</taxon>
        <taxon>Dikarya</taxon>
        <taxon>Basidiomycota</taxon>
        <taxon>Pucciniomycotina</taxon>
        <taxon>Microbotryomycetes</taxon>
        <taxon>Sporidiobolales</taxon>
        <taxon>Sporidiobolaceae</taxon>
        <taxon>Rhodotorula</taxon>
    </lineage>
</organism>
<dbReference type="InterPro" id="IPR011989">
    <property type="entry name" value="ARM-like"/>
</dbReference>
<evidence type="ECO:0000313" key="9">
    <source>
        <dbReference type="Proteomes" id="UP001342314"/>
    </source>
</evidence>
<dbReference type="InterPro" id="IPR051345">
    <property type="entry name" value="Importin_beta-like_NTR"/>
</dbReference>
<evidence type="ECO:0000313" key="8">
    <source>
        <dbReference type="EMBL" id="GJN92857.1"/>
    </source>
</evidence>
<dbReference type="PANTHER" id="PTHR12363">
    <property type="entry name" value="TRANSPORTIN 3 AND IMPORTIN 13"/>
    <property type="match status" value="1"/>
</dbReference>
<dbReference type="Pfam" id="PF24140">
    <property type="entry name" value="TPR_TNPO3_IPO13_3rd"/>
    <property type="match status" value="1"/>
</dbReference>
<keyword evidence="4" id="KW-0653">Protein transport</keyword>
<feature type="domain" description="DDH" evidence="6">
    <location>
        <begin position="1074"/>
        <end position="1215"/>
    </location>
</feature>
<evidence type="ECO:0008006" key="10">
    <source>
        <dbReference type="Google" id="ProtNLM"/>
    </source>
</evidence>
<keyword evidence="5" id="KW-0539">Nucleus</keyword>
<dbReference type="GO" id="GO:0005737">
    <property type="term" value="C:cytoplasm"/>
    <property type="evidence" value="ECO:0007669"/>
    <property type="project" value="TreeGrafter"/>
</dbReference>
<dbReference type="InterPro" id="IPR038222">
    <property type="entry name" value="DHHA2_dom_sf"/>
</dbReference>
<dbReference type="InterPro" id="IPR057942">
    <property type="entry name" value="TPR_TNPO3_IPO13_3rd"/>
</dbReference>
<accession>A0AAV5GUY5</accession>
<reference evidence="8 9" key="1">
    <citation type="submission" date="2021-12" db="EMBL/GenBank/DDBJ databases">
        <title>High titer production of polyol ester of fatty acids by Rhodotorula paludigena BS15 towards product separation-free biomass refinery.</title>
        <authorList>
            <person name="Mano J."/>
            <person name="Ono H."/>
            <person name="Tanaka T."/>
            <person name="Naito K."/>
            <person name="Sushida H."/>
            <person name="Ike M."/>
            <person name="Tokuyasu K."/>
            <person name="Kitaoka M."/>
        </authorList>
    </citation>
    <scope>NUCLEOTIDE SEQUENCE [LARGE SCALE GENOMIC DNA]</scope>
    <source>
        <strain evidence="8 9">BS15</strain>
    </source>
</reference>
<dbReference type="Gene3D" id="3.10.310.20">
    <property type="entry name" value="DHHA2 domain"/>
    <property type="match status" value="1"/>
</dbReference>
<comment type="similarity">
    <text evidence="2">Belongs to the importin beta family.</text>
</comment>
<proteinExistence type="inferred from homology"/>
<evidence type="ECO:0000256" key="5">
    <source>
        <dbReference type="ARBA" id="ARBA00023242"/>
    </source>
</evidence>
<gene>
    <name evidence="8" type="ORF">Rhopal_005897-T1</name>
</gene>
<dbReference type="InterPro" id="IPR013598">
    <property type="entry name" value="Exportin-1/Importin-b-like"/>
</dbReference>
<keyword evidence="9" id="KW-1185">Reference proteome</keyword>
<name>A0AAV5GUY5_9BASI</name>
<dbReference type="Pfam" id="PF08389">
    <property type="entry name" value="Xpo1"/>
    <property type="match status" value="1"/>
</dbReference>
<dbReference type="EMBL" id="BQKY01000012">
    <property type="protein sequence ID" value="GJN92857.1"/>
    <property type="molecule type" value="Genomic_DNA"/>
</dbReference>
<dbReference type="SUPFAM" id="SSF48371">
    <property type="entry name" value="ARM repeat"/>
    <property type="match status" value="1"/>
</dbReference>
<dbReference type="Proteomes" id="UP001342314">
    <property type="component" value="Unassembled WGS sequence"/>
</dbReference>
<dbReference type="SUPFAM" id="SSF64182">
    <property type="entry name" value="DHH phosphoesterases"/>
    <property type="match status" value="1"/>
</dbReference>
<dbReference type="InterPro" id="IPR038763">
    <property type="entry name" value="DHH_sf"/>
</dbReference>
<dbReference type="InterPro" id="IPR016024">
    <property type="entry name" value="ARM-type_fold"/>
</dbReference>
<feature type="domain" description="Exportin-1/Importin-beta-like" evidence="7">
    <location>
        <begin position="135"/>
        <end position="274"/>
    </location>
</feature>
<evidence type="ECO:0000256" key="2">
    <source>
        <dbReference type="ARBA" id="ARBA00007991"/>
    </source>
</evidence>
<sequence>MEGELAQVVQARRIDSSESPAIQQLYDPRSPPSLQSTLQQQLQHVQAAPAAWTLVGPLIQHPDPSVRFFAASTLQQKIARSWETLPGVATAATASGDSLSGQALALKDSLLLWLAASAAAAYPSAVGAASTPGEKPVLRKLAAAATSLSVRVEGQWQDWLLEVVMRIAASGAGREASLEVLSTAIEQVARAELVGSKRMAYMSTLSSTIPHLVTTLSSSLSPPASTPEINSALSCFVSYLNAGQLSHPELTTLYPLILPHLSNPETVVAACSALEELIERSSGLSSSGSGSGVTRFVNRQRTAELITGWAIGPFVQEVLAHAVAEAHDGSEPDDEVLAVFKLVATLADHHISTFLFDAPPPSAAALDPSSILSLTHPATHALLAALLALTTFPGHASESYGVNELPQGAWLNLQELGADEGLIAGPGDGREGREGRETDWSTYRGVFEALAKGVRERTTRPREEEVRSWPRDIRDAFRVYRSTVLSDTAQYAFFVLRDDLIGSLVQLAAEQVAQPPAPGQDSYEELEATLFVLYSLGEVVPLSPSLAELDPSAPPPPLSQYLSLLFGPSILGRLPSQAGLFPSLRSTALRLVGAYSPWFSSHPEACLQAVSFVVQGLQEPELVPGAARALKGLCDANRKVLVGHVGSFVQVLGGLEGRIEDEELAKVLESVASVVQALPENEVVEPLLVLANPVIHQLTMAVHALSESPENARELCLQQLVRLTALAKGLSDPEGDLIDLDASLDETQLVRDAAQRVLLDPRVVEMRSQLGKAVGGAARAWAGDSEVVGALSDYIRHSTSDAVPSPLALDSLALLGLATAALQIAPSSVWLGIAGQLLARLARDRNDAEMGDEELAKVGQPVEAALNVVLSTHGDLNAMAENPDVVAAFLAFCCQLLSIQQTKMASPSSAAFHATLMPRVPTLLRSLLSAIAGGAPRSHLNSLSELLHACILRLAEQARPALKELLAQDGWPSERASKEVKDKFERAVLSARTGKQVRQAVTDFALVCPEWDDVSSAQVVLSSTADADLAYDSDDLVENDSKEHIGAGHLSQWSRQNKDDFLDALRSNEANDWIIVMGNEAGDLDSLVSALALSYMYTHLPEPQKAVALLQTEQDALDLRPENSLALHYAKMTSGHRDLLTIDELPIKPDDLGHRIQGIALVDHNVPRSEWNESTIVAIIDHHDDRGLANDTANPRIIERSGSCSSLVTRYMMSQLPDSENARPLLGNFDELEVGEIEDLVHGPLPKELVELLLRTIAIDSSGLSQEDSQPVDVESASQLYPRSSWKKRKMKKTMKLLDDDMKASRKALDDLDLRSLLRRDWKGDAIPTKSKKYPHIALGFASAPVSLEEQIERTPEKTVPEWFAWTSEIQADVSVALTNFRDEKSGEKYRQLALVVAHGYGKRLHEGSANRLFKALVNAVEGAGIKGLKEWKRPDGKKLLPRRAVWQYQSDTASRKFWRPILEEATKEWQG</sequence>
<dbReference type="Gene3D" id="1.25.10.10">
    <property type="entry name" value="Leucine-rich Repeat Variant"/>
    <property type="match status" value="1"/>
</dbReference>
<dbReference type="GO" id="GO:0005634">
    <property type="term" value="C:nucleus"/>
    <property type="evidence" value="ECO:0007669"/>
    <property type="project" value="UniProtKB-SubCell"/>
</dbReference>
<evidence type="ECO:0000259" key="6">
    <source>
        <dbReference type="Pfam" id="PF01368"/>
    </source>
</evidence>
<comment type="caution">
    <text evidence="8">The sequence shown here is derived from an EMBL/GenBank/DDBJ whole genome shotgun (WGS) entry which is preliminary data.</text>
</comment>
<dbReference type="InterPro" id="IPR001667">
    <property type="entry name" value="DDH_dom"/>
</dbReference>
<keyword evidence="3" id="KW-0813">Transport</keyword>
<protein>
    <recommendedName>
        <fullName evidence="10">Importin N-terminal domain-containing protein</fullName>
    </recommendedName>
</protein>